<accession>A0A100W2F2</accession>
<evidence type="ECO:0000313" key="1">
    <source>
        <dbReference type="EMBL" id="GAS90415.1"/>
    </source>
</evidence>
<reference evidence="2" key="2">
    <citation type="submission" date="2016-02" db="EMBL/GenBank/DDBJ databases">
        <title>Draft genome sequence of five rapidly growing Mycobacterium species.</title>
        <authorList>
            <person name="Katahira K."/>
            <person name="Gotou Y."/>
            <person name="Iida K."/>
            <person name="Ogura Y."/>
            <person name="Hayashi T."/>
        </authorList>
    </citation>
    <scope>NUCLEOTIDE SEQUENCE [LARGE SCALE GENOMIC DNA]</scope>
    <source>
        <strain evidence="2">JCM15654</strain>
    </source>
</reference>
<gene>
    <name evidence="1" type="ORF">RMCB_4511</name>
</gene>
<evidence type="ECO:0000313" key="2">
    <source>
        <dbReference type="Proteomes" id="UP000069620"/>
    </source>
</evidence>
<dbReference type="EMBL" id="BCSX01000040">
    <property type="protein sequence ID" value="GAS90415.1"/>
    <property type="molecule type" value="Genomic_DNA"/>
</dbReference>
<dbReference type="AlphaFoldDB" id="A0A100W2F2"/>
<organism evidence="1 2">
    <name type="scientific">Mycolicibacterium brisbanense</name>
    <dbReference type="NCBI Taxonomy" id="146020"/>
    <lineage>
        <taxon>Bacteria</taxon>
        <taxon>Bacillati</taxon>
        <taxon>Actinomycetota</taxon>
        <taxon>Actinomycetes</taxon>
        <taxon>Mycobacteriales</taxon>
        <taxon>Mycobacteriaceae</taxon>
        <taxon>Mycolicibacterium</taxon>
    </lineage>
</organism>
<protein>
    <submittedName>
        <fullName evidence="1">Uncharacterized protein</fullName>
    </submittedName>
</protein>
<proteinExistence type="predicted"/>
<comment type="caution">
    <text evidence="1">The sequence shown here is derived from an EMBL/GenBank/DDBJ whole genome shotgun (WGS) entry which is preliminary data.</text>
</comment>
<dbReference type="Proteomes" id="UP000069620">
    <property type="component" value="Unassembled WGS sequence"/>
</dbReference>
<sequence length="64" mass="6870">MYLLSAVSGGSGTELCVSALRLGQRPEYRVAGLAHRRVLSYVPLFGSELLGQRSAICTGSRKTE</sequence>
<dbReference type="STRING" id="146020.RMCB_4511"/>
<reference evidence="2" key="1">
    <citation type="journal article" date="2016" name="Genome Announc.">
        <title>Draft Genome Sequences of Five Rapidly Growing Mycobacterium Species, M. thermoresistibile, M. fortuitum subsp. acetamidolyticum, M. canariasense, M. brisbanense, and M. novocastrense.</title>
        <authorList>
            <person name="Katahira K."/>
            <person name="Ogura Y."/>
            <person name="Gotoh Y."/>
            <person name="Hayashi T."/>
        </authorList>
    </citation>
    <scope>NUCLEOTIDE SEQUENCE [LARGE SCALE GENOMIC DNA]</scope>
    <source>
        <strain evidence="2">JCM15654</strain>
    </source>
</reference>
<keyword evidence="2" id="KW-1185">Reference proteome</keyword>
<name>A0A100W2F2_9MYCO</name>